<feature type="transmembrane region" description="Helical" evidence="1">
    <location>
        <begin position="89"/>
        <end position="108"/>
    </location>
</feature>
<keyword evidence="1" id="KW-0812">Transmembrane</keyword>
<dbReference type="Gene3D" id="1.20.58.340">
    <property type="entry name" value="Magnesium transport protein CorA, transmembrane region"/>
    <property type="match status" value="1"/>
</dbReference>
<dbReference type="Proteomes" id="UP000799424">
    <property type="component" value="Unassembled WGS sequence"/>
</dbReference>
<dbReference type="AlphaFoldDB" id="A0A6A6ZDV9"/>
<evidence type="ECO:0000313" key="2">
    <source>
        <dbReference type="EMBL" id="KAF2819058.1"/>
    </source>
</evidence>
<dbReference type="OrthoDB" id="2830640at2759"/>
<feature type="transmembrane region" description="Helical" evidence="1">
    <location>
        <begin position="128"/>
        <end position="151"/>
    </location>
</feature>
<gene>
    <name evidence="2" type="ORF">CC86DRAFT_307992</name>
</gene>
<protein>
    <recommendedName>
        <fullName evidence="4">Cora-domain-containing protein</fullName>
    </recommendedName>
</protein>
<dbReference type="EMBL" id="MU006247">
    <property type="protein sequence ID" value="KAF2819058.1"/>
    <property type="molecule type" value="Genomic_DNA"/>
</dbReference>
<organism evidence="2 3">
    <name type="scientific">Ophiobolus disseminans</name>
    <dbReference type="NCBI Taxonomy" id="1469910"/>
    <lineage>
        <taxon>Eukaryota</taxon>
        <taxon>Fungi</taxon>
        <taxon>Dikarya</taxon>
        <taxon>Ascomycota</taxon>
        <taxon>Pezizomycotina</taxon>
        <taxon>Dothideomycetes</taxon>
        <taxon>Pleosporomycetidae</taxon>
        <taxon>Pleosporales</taxon>
        <taxon>Pleosporineae</taxon>
        <taxon>Phaeosphaeriaceae</taxon>
        <taxon>Ophiobolus</taxon>
    </lineage>
</organism>
<evidence type="ECO:0008006" key="4">
    <source>
        <dbReference type="Google" id="ProtNLM"/>
    </source>
</evidence>
<name>A0A6A6ZDV9_9PLEO</name>
<evidence type="ECO:0000256" key="1">
    <source>
        <dbReference type="SAM" id="Phobius"/>
    </source>
</evidence>
<evidence type="ECO:0000313" key="3">
    <source>
        <dbReference type="Proteomes" id="UP000799424"/>
    </source>
</evidence>
<sequence length="172" mass="19319">MKTYAVTPARYRRLAEITNAECLRHRVELLLSNLEHMDVFAGIEQRMQAQQNILFNLITQNDSNLNMEIAQDSKELAEASKRDSTALKIIALLTTMFLPGTFIATFLAMPLFDWSARSMSDVGTSHLWIYWAVAIPATVVLMGFVGTFAFTQSRKNKEAARKAREMAGADKA</sequence>
<keyword evidence="1" id="KW-0472">Membrane</keyword>
<accession>A0A6A6ZDV9</accession>
<reference evidence="2" key="1">
    <citation type="journal article" date="2020" name="Stud. Mycol.">
        <title>101 Dothideomycetes genomes: a test case for predicting lifestyles and emergence of pathogens.</title>
        <authorList>
            <person name="Haridas S."/>
            <person name="Albert R."/>
            <person name="Binder M."/>
            <person name="Bloem J."/>
            <person name="Labutti K."/>
            <person name="Salamov A."/>
            <person name="Andreopoulos B."/>
            <person name="Baker S."/>
            <person name="Barry K."/>
            <person name="Bills G."/>
            <person name="Bluhm B."/>
            <person name="Cannon C."/>
            <person name="Castanera R."/>
            <person name="Culley D."/>
            <person name="Daum C."/>
            <person name="Ezra D."/>
            <person name="Gonzalez J."/>
            <person name="Henrissat B."/>
            <person name="Kuo A."/>
            <person name="Liang C."/>
            <person name="Lipzen A."/>
            <person name="Lutzoni F."/>
            <person name="Magnuson J."/>
            <person name="Mondo S."/>
            <person name="Nolan M."/>
            <person name="Ohm R."/>
            <person name="Pangilinan J."/>
            <person name="Park H.-J."/>
            <person name="Ramirez L."/>
            <person name="Alfaro M."/>
            <person name="Sun H."/>
            <person name="Tritt A."/>
            <person name="Yoshinaga Y."/>
            <person name="Zwiers L.-H."/>
            <person name="Turgeon B."/>
            <person name="Goodwin S."/>
            <person name="Spatafora J."/>
            <person name="Crous P."/>
            <person name="Grigoriev I."/>
        </authorList>
    </citation>
    <scope>NUCLEOTIDE SEQUENCE</scope>
    <source>
        <strain evidence="2">CBS 113818</strain>
    </source>
</reference>
<keyword evidence="1" id="KW-1133">Transmembrane helix</keyword>
<keyword evidence="3" id="KW-1185">Reference proteome</keyword>
<proteinExistence type="predicted"/>